<name>A0A0C5VKF2_9GAMM</name>
<dbReference type="OrthoDB" id="7068231at2"/>
<keyword evidence="3" id="KW-1185">Reference proteome</keyword>
<dbReference type="EMBL" id="CP007142">
    <property type="protein sequence ID" value="AJQ95167.1"/>
    <property type="molecule type" value="Genomic_DNA"/>
</dbReference>
<evidence type="ECO:0008006" key="4">
    <source>
        <dbReference type="Google" id="ProtNLM"/>
    </source>
</evidence>
<dbReference type="RefSeq" id="WP_044617524.1">
    <property type="nucleotide sequence ID" value="NZ_CP007142.1"/>
</dbReference>
<dbReference type="Proteomes" id="UP000032266">
    <property type="component" value="Chromosome"/>
</dbReference>
<dbReference type="HOGENOM" id="CLU_1872538_0_0_6"/>
<protein>
    <recommendedName>
        <fullName evidence="4">DUF2802 domain-containing protein</fullName>
    </recommendedName>
</protein>
<evidence type="ECO:0000313" key="3">
    <source>
        <dbReference type="Proteomes" id="UP000032266"/>
    </source>
</evidence>
<dbReference type="KEGG" id="gsn:YC6258_03131"/>
<sequence length="136" mass="14958">MADFSLLFFSITASQLLIVAAVILQVLMLGIFWVSFRKLKKSYQTQIEDLQSYVNAVNQGAIGIGKRLIRVEKQLTQQNTRISAYANSVKPVSTPSSSKPLEEENVVVSIMKKTGLGRAEAQLLSRIQSGQKATAI</sequence>
<reference evidence="2 3" key="1">
    <citation type="submission" date="2014-01" db="EMBL/GenBank/DDBJ databases">
        <title>Full genme sequencing of cellulolytic bacterium Gynuella sunshinyii YC6258T gen. nov., sp. nov.</title>
        <authorList>
            <person name="Khan H."/>
            <person name="Chung E.J."/>
            <person name="Chung Y.R."/>
        </authorList>
    </citation>
    <scope>NUCLEOTIDE SEQUENCE [LARGE SCALE GENOMIC DNA]</scope>
    <source>
        <strain evidence="2 3">YC6258</strain>
    </source>
</reference>
<keyword evidence="1" id="KW-1133">Transmembrane helix</keyword>
<keyword evidence="1" id="KW-0812">Transmembrane</keyword>
<dbReference type="AlphaFoldDB" id="A0A0C5VKF2"/>
<keyword evidence="1" id="KW-0472">Membrane</keyword>
<accession>A0A0C5VKF2</accession>
<organism evidence="2 3">
    <name type="scientific">Gynuella sunshinyii YC6258</name>
    <dbReference type="NCBI Taxonomy" id="1445510"/>
    <lineage>
        <taxon>Bacteria</taxon>
        <taxon>Pseudomonadati</taxon>
        <taxon>Pseudomonadota</taxon>
        <taxon>Gammaproteobacteria</taxon>
        <taxon>Oceanospirillales</taxon>
        <taxon>Saccharospirillaceae</taxon>
        <taxon>Gynuella</taxon>
    </lineage>
</organism>
<evidence type="ECO:0000256" key="1">
    <source>
        <dbReference type="SAM" id="Phobius"/>
    </source>
</evidence>
<proteinExistence type="predicted"/>
<evidence type="ECO:0000313" key="2">
    <source>
        <dbReference type="EMBL" id="AJQ95167.1"/>
    </source>
</evidence>
<gene>
    <name evidence="2" type="ORF">YC6258_03131</name>
</gene>
<feature type="transmembrane region" description="Helical" evidence="1">
    <location>
        <begin position="6"/>
        <end position="34"/>
    </location>
</feature>